<dbReference type="Gene3D" id="1.10.10.10">
    <property type="entry name" value="Winged helix-like DNA-binding domain superfamily/Winged helix DNA-binding domain"/>
    <property type="match status" value="1"/>
</dbReference>
<organism evidence="1 2">
    <name type="scientific">Brucella haematophila</name>
    <dbReference type="NCBI Taxonomy" id="419474"/>
    <lineage>
        <taxon>Bacteria</taxon>
        <taxon>Pseudomonadati</taxon>
        <taxon>Pseudomonadota</taxon>
        <taxon>Alphaproteobacteria</taxon>
        <taxon>Hyphomicrobiales</taxon>
        <taxon>Brucellaceae</taxon>
        <taxon>Brucella/Ochrobactrum group</taxon>
        <taxon>Brucella</taxon>
    </lineage>
</organism>
<accession>A0ABX1DR53</accession>
<dbReference type="SUPFAM" id="SSF46785">
    <property type="entry name" value="Winged helix' DNA-binding domain"/>
    <property type="match status" value="1"/>
</dbReference>
<protein>
    <recommendedName>
        <fullName evidence="3">Helix-turn-helix domain-containing protein</fullName>
    </recommendedName>
</protein>
<keyword evidence="2" id="KW-1185">Reference proteome</keyword>
<name>A0ABX1DR53_9HYPH</name>
<evidence type="ECO:0008006" key="3">
    <source>
        <dbReference type="Google" id="ProtNLM"/>
    </source>
</evidence>
<dbReference type="Proteomes" id="UP000704467">
    <property type="component" value="Unassembled WGS sequence"/>
</dbReference>
<reference evidence="1 2" key="1">
    <citation type="submission" date="2020-03" db="EMBL/GenBank/DDBJ databases">
        <title>Whole genome sequencing of clinical and environmental type strains of Ochrobactrum.</title>
        <authorList>
            <person name="Dharne M."/>
        </authorList>
    </citation>
    <scope>NUCLEOTIDE SEQUENCE [LARGE SCALE GENOMIC DNA]</scope>
    <source>
        <strain evidence="1 2">CIP 109452</strain>
    </source>
</reference>
<dbReference type="InterPro" id="IPR036390">
    <property type="entry name" value="WH_DNA-bd_sf"/>
</dbReference>
<sequence length="135" mass="15179">MKGSITVKPFEGIPVADEIEPGQAGVNLTLLSEIADNPPPKNKHWNEMFRRMVLNPKPDGSVPTNDELAEALGVFRDTVRRAKLRWQKLGLIYRVNYNGLYAYNSKLLVVKNRQGEVINLPWIDARAAEENAPNV</sequence>
<evidence type="ECO:0000313" key="2">
    <source>
        <dbReference type="Proteomes" id="UP000704467"/>
    </source>
</evidence>
<dbReference type="RefSeq" id="WP_138787534.1">
    <property type="nucleotide sequence ID" value="NZ_JBHEEQ010000040.1"/>
</dbReference>
<evidence type="ECO:0000313" key="1">
    <source>
        <dbReference type="EMBL" id="NKC05421.1"/>
    </source>
</evidence>
<gene>
    <name evidence="1" type="ORF">HED55_26835</name>
</gene>
<dbReference type="InterPro" id="IPR036388">
    <property type="entry name" value="WH-like_DNA-bd_sf"/>
</dbReference>
<dbReference type="EMBL" id="JAAVLN010000006">
    <property type="protein sequence ID" value="NKC05421.1"/>
    <property type="molecule type" value="Genomic_DNA"/>
</dbReference>
<comment type="caution">
    <text evidence="1">The sequence shown here is derived from an EMBL/GenBank/DDBJ whole genome shotgun (WGS) entry which is preliminary data.</text>
</comment>
<proteinExistence type="predicted"/>